<dbReference type="EMBL" id="CAMAPE010000019">
    <property type="protein sequence ID" value="CAH9086565.1"/>
    <property type="molecule type" value="Genomic_DNA"/>
</dbReference>
<gene>
    <name evidence="1" type="ORF">CEURO_LOCUS9681</name>
</gene>
<evidence type="ECO:0000313" key="1">
    <source>
        <dbReference type="EMBL" id="CAH9086565.1"/>
    </source>
</evidence>
<feature type="non-terminal residue" evidence="1">
    <location>
        <position position="108"/>
    </location>
</feature>
<dbReference type="AlphaFoldDB" id="A0A9P0Z4M8"/>
<reference evidence="1" key="1">
    <citation type="submission" date="2022-07" db="EMBL/GenBank/DDBJ databases">
        <authorList>
            <person name="Macas J."/>
            <person name="Novak P."/>
            <person name="Neumann P."/>
        </authorList>
    </citation>
    <scope>NUCLEOTIDE SEQUENCE</scope>
</reference>
<dbReference type="Proteomes" id="UP001152484">
    <property type="component" value="Unassembled WGS sequence"/>
</dbReference>
<protein>
    <submittedName>
        <fullName evidence="1">Uncharacterized protein</fullName>
    </submittedName>
</protein>
<organism evidence="1 2">
    <name type="scientific">Cuscuta europaea</name>
    <name type="common">European dodder</name>
    <dbReference type="NCBI Taxonomy" id="41803"/>
    <lineage>
        <taxon>Eukaryota</taxon>
        <taxon>Viridiplantae</taxon>
        <taxon>Streptophyta</taxon>
        <taxon>Embryophyta</taxon>
        <taxon>Tracheophyta</taxon>
        <taxon>Spermatophyta</taxon>
        <taxon>Magnoliopsida</taxon>
        <taxon>eudicotyledons</taxon>
        <taxon>Gunneridae</taxon>
        <taxon>Pentapetalae</taxon>
        <taxon>asterids</taxon>
        <taxon>lamiids</taxon>
        <taxon>Solanales</taxon>
        <taxon>Convolvulaceae</taxon>
        <taxon>Cuscuteae</taxon>
        <taxon>Cuscuta</taxon>
        <taxon>Cuscuta subgen. Cuscuta</taxon>
    </lineage>
</organism>
<name>A0A9P0Z4M8_CUSEU</name>
<sequence length="108" mass="12746">MLTDDGEPQSYKEAINDIHKEEWRKVMQEEMQPLHENHICELVELPKVGVGTRWNRTGIRLFRSQTRFRITGQNVIPLLSLLNRYRNRTGRFGTSQKIAAKKIQLQKE</sequence>
<keyword evidence="2" id="KW-1185">Reference proteome</keyword>
<comment type="caution">
    <text evidence="1">The sequence shown here is derived from an EMBL/GenBank/DDBJ whole genome shotgun (WGS) entry which is preliminary data.</text>
</comment>
<proteinExistence type="predicted"/>
<accession>A0A9P0Z4M8</accession>
<evidence type="ECO:0000313" key="2">
    <source>
        <dbReference type="Proteomes" id="UP001152484"/>
    </source>
</evidence>
<dbReference type="OrthoDB" id="411615at2759"/>